<gene>
    <name evidence="1" type="ORF">EGYM00392_LOCUS54588</name>
</gene>
<evidence type="ECO:0000313" key="1">
    <source>
        <dbReference type="EMBL" id="CAD9043405.1"/>
    </source>
</evidence>
<organism evidence="1">
    <name type="scientific">Eutreptiella gymnastica</name>
    <dbReference type="NCBI Taxonomy" id="73025"/>
    <lineage>
        <taxon>Eukaryota</taxon>
        <taxon>Discoba</taxon>
        <taxon>Euglenozoa</taxon>
        <taxon>Euglenida</taxon>
        <taxon>Spirocuta</taxon>
        <taxon>Euglenophyceae</taxon>
        <taxon>Eutreptiales</taxon>
        <taxon>Eutreptiaceae</taxon>
        <taxon>Eutreptiella</taxon>
    </lineage>
</organism>
<sequence>MTQPPPSKKRMTTTRQMSNCLLVTQETMRCLRQLECEYAEGTKQAAITVLLRVQEVARQAMADPDFRLWLEQAIAGPPISSCSVADRCNMQLQALVAPDGELYLPYCLLSQQAIPHEDVWWKLLLECLTKCAECYYYDQLSAAWNSWEATRDALQTSDALRTKLDDHATLCTIVGAYLYRLPALRSKTQLVSQACCRCLGQWWDGSKNKERQAEEVIKVSLQMVENNGPWSVWIRLCG</sequence>
<name>A0A7S1JGI9_9EUGL</name>
<accession>A0A7S1JGI9</accession>
<reference evidence="1" key="1">
    <citation type="submission" date="2021-01" db="EMBL/GenBank/DDBJ databases">
        <authorList>
            <person name="Corre E."/>
            <person name="Pelletier E."/>
            <person name="Niang G."/>
            <person name="Scheremetjew M."/>
            <person name="Finn R."/>
            <person name="Kale V."/>
            <person name="Holt S."/>
            <person name="Cochrane G."/>
            <person name="Meng A."/>
            <person name="Brown T."/>
            <person name="Cohen L."/>
        </authorList>
    </citation>
    <scope>NUCLEOTIDE SEQUENCE</scope>
    <source>
        <strain evidence="1">NIES-381</strain>
    </source>
</reference>
<dbReference type="EMBL" id="HBGA01150196">
    <property type="protein sequence ID" value="CAD9043405.1"/>
    <property type="molecule type" value="Transcribed_RNA"/>
</dbReference>
<dbReference type="AlphaFoldDB" id="A0A7S1JGI9"/>
<proteinExistence type="predicted"/>
<protein>
    <submittedName>
        <fullName evidence="1">Uncharacterized protein</fullName>
    </submittedName>
</protein>